<reference evidence="1" key="1">
    <citation type="journal article" date="2021" name="New Phytol.">
        <title>Evolutionary innovations through gain and loss of genes in the ectomycorrhizal Boletales.</title>
        <authorList>
            <person name="Wu G."/>
            <person name="Miyauchi S."/>
            <person name="Morin E."/>
            <person name="Kuo A."/>
            <person name="Drula E."/>
            <person name="Varga T."/>
            <person name="Kohler A."/>
            <person name="Feng B."/>
            <person name="Cao Y."/>
            <person name="Lipzen A."/>
            <person name="Daum C."/>
            <person name="Hundley H."/>
            <person name="Pangilinan J."/>
            <person name="Johnson J."/>
            <person name="Barry K."/>
            <person name="LaButti K."/>
            <person name="Ng V."/>
            <person name="Ahrendt S."/>
            <person name="Min B."/>
            <person name="Choi I.G."/>
            <person name="Park H."/>
            <person name="Plett J.M."/>
            <person name="Magnuson J."/>
            <person name="Spatafora J.W."/>
            <person name="Nagy L.G."/>
            <person name="Henrissat B."/>
            <person name="Grigoriev I.V."/>
            <person name="Yang Z.L."/>
            <person name="Xu J."/>
            <person name="Martin F.M."/>
        </authorList>
    </citation>
    <scope>NUCLEOTIDE SEQUENCE</scope>
    <source>
        <strain evidence="1">ATCC 28755</strain>
    </source>
</reference>
<comment type="caution">
    <text evidence="1">The sequence shown here is derived from an EMBL/GenBank/DDBJ whole genome shotgun (WGS) entry which is preliminary data.</text>
</comment>
<evidence type="ECO:0000313" key="2">
    <source>
        <dbReference type="Proteomes" id="UP000790377"/>
    </source>
</evidence>
<keyword evidence="2" id="KW-1185">Reference proteome</keyword>
<proteinExistence type="predicted"/>
<evidence type="ECO:0000313" key="1">
    <source>
        <dbReference type="EMBL" id="KAH7909537.1"/>
    </source>
</evidence>
<accession>A0ACB8A8H4</accession>
<sequence length="604" mass="68129">MQSTSQYFEHDDEDFDPYDAPTDDLKISIISEWEDFMNTTNQRRVACAVCSEARAFVDIIVRPCLDVPLWLLKNDRLPVGVFPKGYNRDVFMNAVLDPRGLSDVERAGTMNMCSLCYTSLFTHGMMPKFALANDLYYGYDCLPEDVQDGFDKASPFELVLISRARASRLCFKFTESAGQSAASRKYTKGNVVVMPQDVTTLQSVLPVSAESIADTVCILFVGERLPSRMNIERLAPVLVRKSRIRTLVEFLVENNPHYRPDQSFQGFSQRNLDELFEGASDSNVCVPACVEITLLPGGEGLASAISGYADREVNDVLNVQESEMLMENVGYTLGDFSATSYKEMKMNALSHCLRGAPFVQSRTGSKMIPDFDNPKLLSWLFPHLDPWGIGSFFHNDRIRSLGMREQLGHLLRLYDSPFAKDPDFVFVFYNILQKKAVVRDVLFRVPDGRYVEIVRDLLQVDLGELSSLQRRFQADPRYSPESEQEKHIMRILGNVSSVSRGVPGSSAYKVKLRNEIRGLIVYKGTPALFLTMSPSDIHHPLVRLIGGHDVTLENLMQGEDMDEWGRRLFAARNPVASTVFFHTIVSQFIKTVLRFGSSKRGLFG</sequence>
<feature type="non-terminal residue" evidence="1">
    <location>
        <position position="604"/>
    </location>
</feature>
<organism evidence="1 2">
    <name type="scientific">Hygrophoropsis aurantiaca</name>
    <dbReference type="NCBI Taxonomy" id="72124"/>
    <lineage>
        <taxon>Eukaryota</taxon>
        <taxon>Fungi</taxon>
        <taxon>Dikarya</taxon>
        <taxon>Basidiomycota</taxon>
        <taxon>Agaricomycotina</taxon>
        <taxon>Agaricomycetes</taxon>
        <taxon>Agaricomycetidae</taxon>
        <taxon>Boletales</taxon>
        <taxon>Coniophorineae</taxon>
        <taxon>Hygrophoropsidaceae</taxon>
        <taxon>Hygrophoropsis</taxon>
    </lineage>
</organism>
<dbReference type="Proteomes" id="UP000790377">
    <property type="component" value="Unassembled WGS sequence"/>
</dbReference>
<dbReference type="EMBL" id="MU267754">
    <property type="protein sequence ID" value="KAH7909537.1"/>
    <property type="molecule type" value="Genomic_DNA"/>
</dbReference>
<name>A0ACB8A8H4_9AGAM</name>
<gene>
    <name evidence="1" type="ORF">BJ138DRAFT_1010612</name>
</gene>
<protein>
    <submittedName>
        <fullName evidence="1">Uncharacterized protein</fullName>
    </submittedName>
</protein>